<gene>
    <name evidence="1" type="ORF">BDN72DRAFT_905209</name>
</gene>
<reference evidence="1 2" key="1">
    <citation type="journal article" date="2019" name="Nat. Ecol. Evol.">
        <title>Megaphylogeny resolves global patterns of mushroom evolution.</title>
        <authorList>
            <person name="Varga T."/>
            <person name="Krizsan K."/>
            <person name="Foldi C."/>
            <person name="Dima B."/>
            <person name="Sanchez-Garcia M."/>
            <person name="Sanchez-Ramirez S."/>
            <person name="Szollosi G.J."/>
            <person name="Szarkandi J.G."/>
            <person name="Papp V."/>
            <person name="Albert L."/>
            <person name="Andreopoulos W."/>
            <person name="Angelini C."/>
            <person name="Antonin V."/>
            <person name="Barry K.W."/>
            <person name="Bougher N.L."/>
            <person name="Buchanan P."/>
            <person name="Buyck B."/>
            <person name="Bense V."/>
            <person name="Catcheside P."/>
            <person name="Chovatia M."/>
            <person name="Cooper J."/>
            <person name="Damon W."/>
            <person name="Desjardin D."/>
            <person name="Finy P."/>
            <person name="Geml J."/>
            <person name="Haridas S."/>
            <person name="Hughes K."/>
            <person name="Justo A."/>
            <person name="Karasinski D."/>
            <person name="Kautmanova I."/>
            <person name="Kiss B."/>
            <person name="Kocsube S."/>
            <person name="Kotiranta H."/>
            <person name="LaButti K.M."/>
            <person name="Lechner B.E."/>
            <person name="Liimatainen K."/>
            <person name="Lipzen A."/>
            <person name="Lukacs Z."/>
            <person name="Mihaltcheva S."/>
            <person name="Morgado L.N."/>
            <person name="Niskanen T."/>
            <person name="Noordeloos M.E."/>
            <person name="Ohm R.A."/>
            <person name="Ortiz-Santana B."/>
            <person name="Ovrebo C."/>
            <person name="Racz N."/>
            <person name="Riley R."/>
            <person name="Savchenko A."/>
            <person name="Shiryaev A."/>
            <person name="Soop K."/>
            <person name="Spirin V."/>
            <person name="Szebenyi C."/>
            <person name="Tomsovsky M."/>
            <person name="Tulloss R.E."/>
            <person name="Uehling J."/>
            <person name="Grigoriev I.V."/>
            <person name="Vagvolgyi C."/>
            <person name="Papp T."/>
            <person name="Martin F.M."/>
            <person name="Miettinen O."/>
            <person name="Hibbett D.S."/>
            <person name="Nagy L.G."/>
        </authorList>
    </citation>
    <scope>NUCLEOTIDE SEQUENCE [LARGE SCALE GENOMIC DNA]</scope>
    <source>
        <strain evidence="1 2">NL-1719</strain>
    </source>
</reference>
<organism evidence="1 2">
    <name type="scientific">Pluteus cervinus</name>
    <dbReference type="NCBI Taxonomy" id="181527"/>
    <lineage>
        <taxon>Eukaryota</taxon>
        <taxon>Fungi</taxon>
        <taxon>Dikarya</taxon>
        <taxon>Basidiomycota</taxon>
        <taxon>Agaricomycotina</taxon>
        <taxon>Agaricomycetes</taxon>
        <taxon>Agaricomycetidae</taxon>
        <taxon>Agaricales</taxon>
        <taxon>Pluteineae</taxon>
        <taxon>Pluteaceae</taxon>
        <taxon>Pluteus</taxon>
    </lineage>
</organism>
<keyword evidence="2" id="KW-1185">Reference proteome</keyword>
<proteinExistence type="predicted"/>
<name>A0ACD3A4F2_9AGAR</name>
<dbReference type="EMBL" id="ML208820">
    <property type="protein sequence ID" value="TFK60169.1"/>
    <property type="molecule type" value="Genomic_DNA"/>
</dbReference>
<evidence type="ECO:0000313" key="2">
    <source>
        <dbReference type="Proteomes" id="UP000308600"/>
    </source>
</evidence>
<sequence length="637" mass="72186">MADSTATHRALAIPELLRSFFFALPDTRDNSHTALVCRTWSDIALDVLWYEVNDICILFNRLVPLTKSTTGSQPRQEFARCPEPQDWIDFGKYSHRVRKLKVGGTAILPAPSFFDDIGRSRVQHKILPNLWSLRWFVEPRHSVTFLHLGIRDLAVWMDTYDPNQMRFFMRNARFFSPNVVTLEITTGYAEDSDPHLVGSIVAELSIWFAQLHDLRSLTLPRYWMTTPVFKVLSQHSHFTRAEFEYGPQSGYGNPLDTMEFRPLLNSESSPDVVAPSLTSLSQSAPFSEMTQFISSWRGSIHLQELTIASQILEPPDAFRSALNVITVHCPQLTWLGLTCLTTPYRHHPRPSSHSRITLDTLLQLHKLKHLISFEITHTLPLALSNEDFLILIKEWPKMETLRLGYNPYPLASEVIQIAEAPLLPAPVDAADASLQVTPKYPIMGLWQSFKSLRKYCPELKEIYIFGVDDFTVQGDQAELTVDELPPLPFPNLTSLSFGTSSITSKKVAVALALSQYLLPNVTLISSATWGGDQDSPYLIYLNLKSLFPLRNELGSSLQKLIDEADPSPAHPHWVSQDISVDEPIGANGVVDDDAYSEIDRRRKVLEEIASLLPALSEARQDERDKAKRRYNQCHDRV</sequence>
<accession>A0ACD3A4F2</accession>
<evidence type="ECO:0000313" key="1">
    <source>
        <dbReference type="EMBL" id="TFK60169.1"/>
    </source>
</evidence>
<protein>
    <submittedName>
        <fullName evidence="1">Uncharacterized protein</fullName>
    </submittedName>
</protein>
<dbReference type="Proteomes" id="UP000308600">
    <property type="component" value="Unassembled WGS sequence"/>
</dbReference>